<dbReference type="InterPro" id="IPR011990">
    <property type="entry name" value="TPR-like_helical_dom_sf"/>
</dbReference>
<dbReference type="EMBL" id="CP133617">
    <property type="protein sequence ID" value="WMV31980.1"/>
    <property type="molecule type" value="Genomic_DNA"/>
</dbReference>
<dbReference type="Pfam" id="PF13041">
    <property type="entry name" value="PPR_2"/>
    <property type="match status" value="4"/>
</dbReference>
<dbReference type="InterPro" id="IPR002885">
    <property type="entry name" value="PPR_rpt"/>
</dbReference>
<dbReference type="SUPFAM" id="SSF81901">
    <property type="entry name" value="HCP-like"/>
    <property type="match status" value="1"/>
</dbReference>
<accession>A0AAF0R3F0</accession>
<evidence type="ECO:0000256" key="1">
    <source>
        <dbReference type="ARBA" id="ARBA00007626"/>
    </source>
</evidence>
<evidence type="ECO:0008006" key="6">
    <source>
        <dbReference type="Google" id="ProtNLM"/>
    </source>
</evidence>
<dbReference type="Proteomes" id="UP001234989">
    <property type="component" value="Chromosome 6"/>
</dbReference>
<keyword evidence="2" id="KW-0677">Repeat</keyword>
<evidence type="ECO:0000256" key="2">
    <source>
        <dbReference type="ARBA" id="ARBA00022737"/>
    </source>
</evidence>
<dbReference type="PANTHER" id="PTHR46128:SF358">
    <property type="entry name" value="TETRATRICOPEPTIDE REPEAT (TPR)-LIKE SUPERFAMILY PROTEIN"/>
    <property type="match status" value="1"/>
</dbReference>
<dbReference type="Pfam" id="PF01535">
    <property type="entry name" value="PPR"/>
    <property type="match status" value="1"/>
</dbReference>
<comment type="similarity">
    <text evidence="1">Belongs to the PPR family. P subfamily.</text>
</comment>
<dbReference type="AlphaFoldDB" id="A0AAF0R3F0"/>
<evidence type="ECO:0000313" key="5">
    <source>
        <dbReference type="Proteomes" id="UP001234989"/>
    </source>
</evidence>
<feature type="repeat" description="PPR" evidence="3">
    <location>
        <begin position="165"/>
        <end position="195"/>
    </location>
</feature>
<gene>
    <name evidence="4" type="ORF">MTR67_025365</name>
</gene>
<evidence type="ECO:0000313" key="4">
    <source>
        <dbReference type="EMBL" id="WMV31980.1"/>
    </source>
</evidence>
<reference evidence="4" key="1">
    <citation type="submission" date="2023-08" db="EMBL/GenBank/DDBJ databases">
        <title>A de novo genome assembly of Solanum verrucosum Schlechtendal, a Mexican diploid species geographically isolated from the other diploid A-genome species in potato relatives.</title>
        <authorList>
            <person name="Hosaka K."/>
        </authorList>
    </citation>
    <scope>NUCLEOTIDE SEQUENCE</scope>
    <source>
        <tissue evidence="4">Young leaves</tissue>
    </source>
</reference>
<name>A0AAF0R3F0_SOLVR</name>
<feature type="repeat" description="PPR" evidence="3">
    <location>
        <begin position="328"/>
        <end position="362"/>
    </location>
</feature>
<dbReference type="PANTHER" id="PTHR46128">
    <property type="entry name" value="MITOCHONDRIAL GROUP I INTRON SPLICING FACTOR CCM1"/>
    <property type="match status" value="1"/>
</dbReference>
<sequence length="412" mass="47079">MGLPSFFINTTLKGRPSPAFSVSAGEEDSKMSWKWRFEALRPPWAPQLKPFALISKTEEMYWDRNGKPKKSTKKLYAKLGHTEIQPLKMMRRISLRNCNDYDKDETLLWCPFSFSTNAEIYLKNGIPFDVVAFNTLIKGLFAENKVEDAVELFKKLVRDKICEPNEVMYAIVMNGLCKRGHTQKTLSLLRLMEQDAAINILNEMKQKDVLPNIVTYNSIIDGLCKLGQWEKMDYAKEGKVKDAEEVMKHMVEKGVEPNIITYSALMDGYCLRGQVNRARRIFDSLREKGIETDIFSYNILIKGYCKKKKVDDAMQLFCEISQKGSKPDIVAYNTILQGLFEVGRTGDAKQIYAEMLSAGTKPNIYSHVTLLNIIMLSQKEDGCVAGFLEERLNVGLNFILSAKVDQKRRLQV</sequence>
<protein>
    <recommendedName>
        <fullName evidence="6">Pentatricopeptide repeat-containing protein</fullName>
    </recommendedName>
</protein>
<feature type="repeat" description="PPR" evidence="3">
    <location>
        <begin position="129"/>
        <end position="163"/>
    </location>
</feature>
<feature type="repeat" description="PPR" evidence="3">
    <location>
        <begin position="293"/>
        <end position="327"/>
    </location>
</feature>
<keyword evidence="5" id="KW-1185">Reference proteome</keyword>
<dbReference type="Gene3D" id="1.25.40.10">
    <property type="entry name" value="Tetratricopeptide repeat domain"/>
    <property type="match status" value="3"/>
</dbReference>
<feature type="repeat" description="PPR" evidence="3">
    <location>
        <begin position="258"/>
        <end position="292"/>
    </location>
</feature>
<organism evidence="4 5">
    <name type="scientific">Solanum verrucosum</name>
    <dbReference type="NCBI Taxonomy" id="315347"/>
    <lineage>
        <taxon>Eukaryota</taxon>
        <taxon>Viridiplantae</taxon>
        <taxon>Streptophyta</taxon>
        <taxon>Embryophyta</taxon>
        <taxon>Tracheophyta</taxon>
        <taxon>Spermatophyta</taxon>
        <taxon>Magnoliopsida</taxon>
        <taxon>eudicotyledons</taxon>
        <taxon>Gunneridae</taxon>
        <taxon>Pentapetalae</taxon>
        <taxon>asterids</taxon>
        <taxon>lamiids</taxon>
        <taxon>Solanales</taxon>
        <taxon>Solanaceae</taxon>
        <taxon>Solanoideae</taxon>
        <taxon>Solaneae</taxon>
        <taxon>Solanum</taxon>
    </lineage>
</organism>
<dbReference type="InterPro" id="IPR050872">
    <property type="entry name" value="PPR_P_subfamily"/>
</dbReference>
<evidence type="ECO:0000256" key="3">
    <source>
        <dbReference type="PROSITE-ProRule" id="PRU00708"/>
    </source>
</evidence>
<dbReference type="NCBIfam" id="TIGR00756">
    <property type="entry name" value="PPR"/>
    <property type="match status" value="7"/>
</dbReference>
<dbReference type="PROSITE" id="PS51375">
    <property type="entry name" value="PPR"/>
    <property type="match status" value="5"/>
</dbReference>
<proteinExistence type="inferred from homology"/>